<dbReference type="InterPro" id="IPR037056">
    <property type="entry name" value="RNase_H1_N_sf"/>
</dbReference>
<feature type="compositionally biased region" description="Polar residues" evidence="1">
    <location>
        <begin position="171"/>
        <end position="187"/>
    </location>
</feature>
<feature type="domain" description="Ribonuclease H1 N-terminal" evidence="2">
    <location>
        <begin position="80"/>
        <end position="113"/>
    </location>
</feature>
<dbReference type="EMBL" id="ML179067">
    <property type="protein sequence ID" value="THV03406.1"/>
    <property type="molecule type" value="Genomic_DNA"/>
</dbReference>
<reference evidence="3 4" key="1">
    <citation type="journal article" date="2019" name="Nat. Ecol. Evol.">
        <title>Megaphylogeny resolves global patterns of mushroom evolution.</title>
        <authorList>
            <person name="Varga T."/>
            <person name="Krizsan K."/>
            <person name="Foldi C."/>
            <person name="Dima B."/>
            <person name="Sanchez-Garcia M."/>
            <person name="Sanchez-Ramirez S."/>
            <person name="Szollosi G.J."/>
            <person name="Szarkandi J.G."/>
            <person name="Papp V."/>
            <person name="Albert L."/>
            <person name="Andreopoulos W."/>
            <person name="Angelini C."/>
            <person name="Antonin V."/>
            <person name="Barry K.W."/>
            <person name="Bougher N.L."/>
            <person name="Buchanan P."/>
            <person name="Buyck B."/>
            <person name="Bense V."/>
            <person name="Catcheside P."/>
            <person name="Chovatia M."/>
            <person name="Cooper J."/>
            <person name="Damon W."/>
            <person name="Desjardin D."/>
            <person name="Finy P."/>
            <person name="Geml J."/>
            <person name="Haridas S."/>
            <person name="Hughes K."/>
            <person name="Justo A."/>
            <person name="Karasinski D."/>
            <person name="Kautmanova I."/>
            <person name="Kiss B."/>
            <person name="Kocsube S."/>
            <person name="Kotiranta H."/>
            <person name="LaButti K.M."/>
            <person name="Lechner B.E."/>
            <person name="Liimatainen K."/>
            <person name="Lipzen A."/>
            <person name="Lukacs Z."/>
            <person name="Mihaltcheva S."/>
            <person name="Morgado L.N."/>
            <person name="Niskanen T."/>
            <person name="Noordeloos M.E."/>
            <person name="Ohm R.A."/>
            <person name="Ortiz-Santana B."/>
            <person name="Ovrebo C."/>
            <person name="Racz N."/>
            <person name="Riley R."/>
            <person name="Savchenko A."/>
            <person name="Shiryaev A."/>
            <person name="Soop K."/>
            <person name="Spirin V."/>
            <person name="Szebenyi C."/>
            <person name="Tomsovsky M."/>
            <person name="Tulloss R.E."/>
            <person name="Uehling J."/>
            <person name="Grigoriev I.V."/>
            <person name="Vagvolgyi C."/>
            <person name="Papp T."/>
            <person name="Martin F.M."/>
            <person name="Miettinen O."/>
            <person name="Hibbett D.S."/>
            <person name="Nagy L.G."/>
        </authorList>
    </citation>
    <scope>NUCLEOTIDE SEQUENCE [LARGE SCALE GENOMIC DNA]</scope>
    <source>
        <strain evidence="3 4">CBS 962.96</strain>
    </source>
</reference>
<evidence type="ECO:0000313" key="3">
    <source>
        <dbReference type="EMBL" id="THV03406.1"/>
    </source>
</evidence>
<feature type="region of interest" description="Disordered" evidence="1">
    <location>
        <begin position="209"/>
        <end position="232"/>
    </location>
</feature>
<gene>
    <name evidence="3" type="ORF">K435DRAFT_851881</name>
</gene>
<dbReference type="Proteomes" id="UP000297245">
    <property type="component" value="Unassembled WGS sequence"/>
</dbReference>
<evidence type="ECO:0000259" key="2">
    <source>
        <dbReference type="Pfam" id="PF01693"/>
    </source>
</evidence>
<dbReference type="OrthoDB" id="3069846at2759"/>
<proteinExistence type="predicted"/>
<sequence>MSLRELEHFYQTYSELGTVRRLLVPTCIPFLAPPLTSELNDLFAQMSVEDWAAVDRQEIEQTLFFPGSGDEVYRGNEGFKFLVVTVGIKPGIYTRWTDAAPQVNGYSGAVYKKVRGWTNAIEHLRAALDKQKNAPNSPRAAASPLSLPPTPQNTQPNARPSDHAHHAGTLSAPSASTPGHSVSTPRSPRSREVRMMYILEALGSPTRPRVYGNERAAEEATQRALDEEGGFESLEATDSVKEAVRRVRGRR</sequence>
<evidence type="ECO:0000256" key="1">
    <source>
        <dbReference type="SAM" id="MobiDB-lite"/>
    </source>
</evidence>
<feature type="region of interest" description="Disordered" evidence="1">
    <location>
        <begin position="129"/>
        <end position="192"/>
    </location>
</feature>
<protein>
    <recommendedName>
        <fullName evidence="2">Ribonuclease H1 N-terminal domain-containing protein</fullName>
    </recommendedName>
</protein>
<feature type="compositionally biased region" description="Low complexity" evidence="1">
    <location>
        <begin position="133"/>
        <end position="145"/>
    </location>
</feature>
<dbReference type="InterPro" id="IPR011320">
    <property type="entry name" value="RNase_H1_N"/>
</dbReference>
<keyword evidence="4" id="KW-1185">Reference proteome</keyword>
<dbReference type="SUPFAM" id="SSF55658">
    <property type="entry name" value="L9 N-domain-like"/>
    <property type="match status" value="1"/>
</dbReference>
<dbReference type="Pfam" id="PF01693">
    <property type="entry name" value="Cauli_VI"/>
    <property type="match status" value="1"/>
</dbReference>
<organism evidence="3 4">
    <name type="scientific">Dendrothele bispora (strain CBS 962.96)</name>
    <dbReference type="NCBI Taxonomy" id="1314807"/>
    <lineage>
        <taxon>Eukaryota</taxon>
        <taxon>Fungi</taxon>
        <taxon>Dikarya</taxon>
        <taxon>Basidiomycota</taxon>
        <taxon>Agaricomycotina</taxon>
        <taxon>Agaricomycetes</taxon>
        <taxon>Agaricomycetidae</taxon>
        <taxon>Agaricales</taxon>
        <taxon>Agaricales incertae sedis</taxon>
        <taxon>Dendrothele</taxon>
    </lineage>
</organism>
<evidence type="ECO:0000313" key="4">
    <source>
        <dbReference type="Proteomes" id="UP000297245"/>
    </source>
</evidence>
<name>A0A4V6T5M5_DENBC</name>
<accession>A0A4V6T5M5</accession>
<dbReference type="AlphaFoldDB" id="A0A4V6T5M5"/>
<dbReference type="Gene3D" id="3.40.970.10">
    <property type="entry name" value="Ribonuclease H1, N-terminal domain"/>
    <property type="match status" value="1"/>
</dbReference>
<feature type="compositionally biased region" description="Basic and acidic residues" evidence="1">
    <location>
        <begin position="215"/>
        <end position="226"/>
    </location>
</feature>
<dbReference type="InterPro" id="IPR009027">
    <property type="entry name" value="Ribosomal_bL9/RNase_H1_N"/>
</dbReference>